<reference evidence="2 3" key="1">
    <citation type="journal article" date="2016" name="Environ. Microbiol.">
        <title>Genomic resolution of a cold subsurface aquifer community provides metabolic insights for novel microbes adapted to high CO concentrations.</title>
        <authorList>
            <person name="Probst A.J."/>
            <person name="Castelle C.J."/>
            <person name="Singh A."/>
            <person name="Brown C.T."/>
            <person name="Anantharaman K."/>
            <person name="Sharon I."/>
            <person name="Hug L.A."/>
            <person name="Burstein D."/>
            <person name="Emerson J.B."/>
            <person name="Thomas B.C."/>
            <person name="Banfield J.F."/>
        </authorList>
    </citation>
    <scope>NUCLEOTIDE SEQUENCE [LARGE SCALE GENOMIC DNA]</scope>
    <source>
        <strain evidence="2">CG1_02_31_12</strain>
    </source>
</reference>
<sequence>MINQQLINFIRQQLHVGSTKNKITKDLLSGDWNEQDIEEGFNAIVDIPIPKTLAPESIINPTFSNNLDQNEFHTQILNQPTTPFPVVLQKVEPKLNTIIETEIKKEPISTPPVVAKIEEKEAIVPQDEIIVSNQLENQTSIPVLKETLNLDSNLDLKLTPTPTQIPTNSNIGSSGSDSIATINQKLNPSLHFHSNAIPDLDFSKDSSVVAENSTNVLEKSNTKNHFNKKILFIVLIVFLLILGLILIYYFRDSLEDLPIFNYFL</sequence>
<proteinExistence type="predicted"/>
<comment type="caution">
    <text evidence="2">The sequence shown here is derived from an EMBL/GenBank/DDBJ whole genome shotgun (WGS) entry which is preliminary data.</text>
</comment>
<dbReference type="AlphaFoldDB" id="A0A1J4UYE5"/>
<gene>
    <name evidence="2" type="ORF">AUJ22_00585</name>
</gene>
<name>A0A1J4UYE5_9BACT</name>
<evidence type="ECO:0000256" key="1">
    <source>
        <dbReference type="SAM" id="Phobius"/>
    </source>
</evidence>
<protein>
    <submittedName>
        <fullName evidence="2">Uncharacterized protein</fullName>
    </submittedName>
</protein>
<keyword evidence="1" id="KW-0812">Transmembrane</keyword>
<accession>A0A1J4UYE5</accession>
<keyword evidence="1" id="KW-0472">Membrane</keyword>
<keyword evidence="1" id="KW-1133">Transmembrane helix</keyword>
<evidence type="ECO:0000313" key="3">
    <source>
        <dbReference type="Proteomes" id="UP000185769"/>
    </source>
</evidence>
<feature type="transmembrane region" description="Helical" evidence="1">
    <location>
        <begin position="230"/>
        <end position="250"/>
    </location>
</feature>
<organism evidence="2 3">
    <name type="scientific">Candidatus Nomurabacteria bacterium CG1_02_31_12</name>
    <dbReference type="NCBI Taxonomy" id="1805280"/>
    <lineage>
        <taxon>Bacteria</taxon>
        <taxon>Candidatus Nomuraibacteriota</taxon>
    </lineage>
</organism>
<dbReference type="EMBL" id="MNVM01000008">
    <property type="protein sequence ID" value="OIO29908.1"/>
    <property type="molecule type" value="Genomic_DNA"/>
</dbReference>
<evidence type="ECO:0000313" key="2">
    <source>
        <dbReference type="EMBL" id="OIO29908.1"/>
    </source>
</evidence>
<dbReference type="Proteomes" id="UP000185769">
    <property type="component" value="Unassembled WGS sequence"/>
</dbReference>
<dbReference type="STRING" id="1805280.AUJ22_00585"/>